<feature type="compositionally biased region" description="Low complexity" evidence="9">
    <location>
        <begin position="745"/>
        <end position="755"/>
    </location>
</feature>
<evidence type="ECO:0000256" key="8">
    <source>
        <dbReference type="ARBA" id="ARBA00023288"/>
    </source>
</evidence>
<gene>
    <name evidence="11" type="ORF">BB8028_0005g06440</name>
</gene>
<feature type="compositionally biased region" description="Pro residues" evidence="9">
    <location>
        <begin position="226"/>
        <end position="245"/>
    </location>
</feature>
<protein>
    <recommendedName>
        <fullName evidence="10">CFEM domain-containing protein</fullName>
    </recommendedName>
</protein>
<feature type="region of interest" description="Disordered" evidence="9">
    <location>
        <begin position="207"/>
        <end position="467"/>
    </location>
</feature>
<reference evidence="11 12" key="1">
    <citation type="submission" date="2016-07" db="EMBL/GenBank/DDBJ databases">
        <title>Comparative genomics of the entomopathogenic fungus Beauveria bassiana.</title>
        <authorList>
            <person name="Valero Jimenez C.A."/>
            <person name="Zwaan B.J."/>
            <person name="Van Kan J.A."/>
            <person name="Takken W."/>
            <person name="Debets A.J."/>
            <person name="Schoustra S.E."/>
            <person name="Koenraadt C.J."/>
        </authorList>
    </citation>
    <scope>NUCLEOTIDE SEQUENCE [LARGE SCALE GENOMIC DNA]</scope>
    <source>
        <strain evidence="11 12">ARSEF 8028</strain>
    </source>
</reference>
<evidence type="ECO:0000313" key="11">
    <source>
        <dbReference type="EMBL" id="PQK15129.1"/>
    </source>
</evidence>
<keyword evidence="6" id="KW-0732">Signal</keyword>
<evidence type="ECO:0000256" key="4">
    <source>
        <dbReference type="ARBA" id="ARBA00022525"/>
    </source>
</evidence>
<dbReference type="InterPro" id="IPR008427">
    <property type="entry name" value="Extracellular_membr_CFEM_dom"/>
</dbReference>
<dbReference type="GO" id="GO:0098552">
    <property type="term" value="C:side of membrane"/>
    <property type="evidence" value="ECO:0007669"/>
    <property type="project" value="UniProtKB-KW"/>
</dbReference>
<feature type="compositionally biased region" description="Polar residues" evidence="9">
    <location>
        <begin position="680"/>
        <end position="689"/>
    </location>
</feature>
<name>A0A2S7YGM1_BEABA</name>
<evidence type="ECO:0000256" key="2">
    <source>
        <dbReference type="ARBA" id="ARBA00004613"/>
    </source>
</evidence>
<keyword evidence="5" id="KW-0472">Membrane</keyword>
<feature type="compositionally biased region" description="Polar residues" evidence="9">
    <location>
        <begin position="550"/>
        <end position="564"/>
    </location>
</feature>
<keyword evidence="5" id="KW-0336">GPI-anchor</keyword>
<accession>A0A2S7YGM1</accession>
<dbReference type="AlphaFoldDB" id="A0A2S7YGM1"/>
<comment type="subcellular location">
    <subcellularLocation>
        <location evidence="1">Membrane</location>
        <topology evidence="1">Lipid-anchor</topology>
        <topology evidence="1">GPI-anchor</topology>
    </subcellularLocation>
    <subcellularLocation>
        <location evidence="2">Secreted</location>
    </subcellularLocation>
</comment>
<keyword evidence="8" id="KW-0449">Lipoprotein</keyword>
<evidence type="ECO:0000256" key="1">
    <source>
        <dbReference type="ARBA" id="ARBA00004589"/>
    </source>
</evidence>
<feature type="compositionally biased region" description="Low complexity" evidence="9">
    <location>
        <begin position="246"/>
        <end position="318"/>
    </location>
</feature>
<feature type="region of interest" description="Disordered" evidence="9">
    <location>
        <begin position="680"/>
        <end position="755"/>
    </location>
</feature>
<dbReference type="GO" id="GO:0005576">
    <property type="term" value="C:extracellular region"/>
    <property type="evidence" value="ECO:0007669"/>
    <property type="project" value="UniProtKB-SubCell"/>
</dbReference>
<comment type="caution">
    <text evidence="11">The sequence shown here is derived from an EMBL/GenBank/DDBJ whole genome shotgun (WGS) entry which is preliminary data.</text>
</comment>
<dbReference type="Proteomes" id="UP000237441">
    <property type="component" value="Unassembled WGS sequence"/>
</dbReference>
<organism evidence="11 12">
    <name type="scientific">Beauveria bassiana</name>
    <name type="common">White muscardine disease fungus</name>
    <name type="synonym">Tritirachium shiotae</name>
    <dbReference type="NCBI Taxonomy" id="176275"/>
    <lineage>
        <taxon>Eukaryota</taxon>
        <taxon>Fungi</taxon>
        <taxon>Dikarya</taxon>
        <taxon>Ascomycota</taxon>
        <taxon>Pezizomycotina</taxon>
        <taxon>Sordariomycetes</taxon>
        <taxon>Hypocreomycetidae</taxon>
        <taxon>Hypocreales</taxon>
        <taxon>Cordycipitaceae</taxon>
        <taxon>Beauveria</taxon>
    </lineage>
</organism>
<dbReference type="OrthoDB" id="5431405at2759"/>
<keyword evidence="7" id="KW-1015">Disulfide bond</keyword>
<proteinExistence type="inferred from homology"/>
<feature type="compositionally biased region" description="Low complexity" evidence="9">
    <location>
        <begin position="416"/>
        <end position="467"/>
    </location>
</feature>
<evidence type="ECO:0000256" key="6">
    <source>
        <dbReference type="ARBA" id="ARBA00022729"/>
    </source>
</evidence>
<feature type="region of interest" description="Disordered" evidence="9">
    <location>
        <begin position="521"/>
        <end position="564"/>
    </location>
</feature>
<evidence type="ECO:0000313" key="12">
    <source>
        <dbReference type="Proteomes" id="UP000237441"/>
    </source>
</evidence>
<feature type="domain" description="CFEM" evidence="10">
    <location>
        <begin position="567"/>
        <end position="630"/>
    </location>
</feature>
<evidence type="ECO:0000256" key="9">
    <source>
        <dbReference type="SAM" id="MobiDB-lite"/>
    </source>
</evidence>
<feature type="compositionally biased region" description="Low complexity" evidence="9">
    <location>
        <begin position="342"/>
        <end position="392"/>
    </location>
</feature>
<dbReference type="EMBL" id="JRHA01000005">
    <property type="protein sequence ID" value="PQK15129.1"/>
    <property type="molecule type" value="Genomic_DNA"/>
</dbReference>
<evidence type="ECO:0000256" key="3">
    <source>
        <dbReference type="ARBA" id="ARBA00010031"/>
    </source>
</evidence>
<evidence type="ECO:0000256" key="5">
    <source>
        <dbReference type="ARBA" id="ARBA00022622"/>
    </source>
</evidence>
<feature type="compositionally biased region" description="Low complexity" evidence="9">
    <location>
        <begin position="521"/>
        <end position="530"/>
    </location>
</feature>
<keyword evidence="5" id="KW-0325">Glycoprotein</keyword>
<keyword evidence="4" id="KW-0964">Secreted</keyword>
<evidence type="ECO:0000256" key="7">
    <source>
        <dbReference type="ARBA" id="ARBA00023157"/>
    </source>
</evidence>
<feature type="compositionally biased region" description="Low complexity" evidence="9">
    <location>
        <begin position="214"/>
        <end position="225"/>
    </location>
</feature>
<dbReference type="Pfam" id="PF05730">
    <property type="entry name" value="CFEM"/>
    <property type="match status" value="1"/>
</dbReference>
<evidence type="ECO:0000259" key="10">
    <source>
        <dbReference type="Pfam" id="PF05730"/>
    </source>
</evidence>
<comment type="similarity">
    <text evidence="3">Belongs to the RBT5 family.</text>
</comment>
<sequence length="784" mass="80278">MKVTYALAVAATIEQASATFPIGGDLLKMWKGVDSFICPGQKPVICKPDQVPGYDWGKVPVGPVDNYGGCNFKGWSCKKKFGRRDMLAGRQDDGSKFIEADISTDGSSQPVIEASNEIGSFDINNLSVEVDTPGRYDFIYTVRNSNFPCKQTHELTTEGQTIVNTQCGDATALTIAVAKNQGNQKRTLGLFLKKFCKIKCHKIDFWCKPPPPGKTTTPPASQTTPPGTPPVTPPGTPPTTPPNTPPGTETTPPNTPPGTETTPPNTPPGTETTPPNTPPGTETTPPNTPPGTETTPPNTPPGTETTPPNTPPGTETTPPNTPPATPPGTETTPPNTPPATPPGTETTPPNTPPGTETTPPNTPPGTETTPPNTPPGTKTTPPATPPGTETTPPNTPPATPPGTETTPPATPPATPPGTETTPPFETVPGTTPPFETVPGTTPPFETVPGTSSTEKTTPPVTPPATVTTTYTTSTVYTTSTKTITSCGPEITSCPIKTPGGTHVVTVTIPVSTTICPVTETVPVVPTQTQPGETKPGETQPSETKPGETQPGETQTSPPVPTQSLPCPESVPKCLKMWLDEAKECKKDNTDAACYCKNSNFTDKVFGCLGAYSGNDQNVADAINFFQGICAEHVGENPNIATGAETIIITATPTAQPTGGVTTITVSTTITESSTTRVINTQIPVPQVTFSPPAEKEPAPTGAQPGGEIPTGAQPGGEVPPGAQPGGGEVPTGVQPPATPVGPGLSTGTGVPVVPSGSVPPTVNGAGKAQAGLLGAVAMVLVAAL</sequence>